<evidence type="ECO:0000256" key="6">
    <source>
        <dbReference type="ARBA" id="ARBA00022771"/>
    </source>
</evidence>
<dbReference type="SMART" id="SM00647">
    <property type="entry name" value="IBR"/>
    <property type="match status" value="2"/>
</dbReference>
<dbReference type="InterPro" id="IPR001841">
    <property type="entry name" value="Znf_RING"/>
</dbReference>
<proteinExistence type="predicted"/>
<comment type="caution">
    <text evidence="12">The sequence shown here is derived from an EMBL/GenBank/DDBJ whole genome shotgun (WGS) entry which is preliminary data.</text>
</comment>
<keyword evidence="5" id="KW-0677">Repeat</keyword>
<accession>A0AAN7H765</accession>
<protein>
    <recommendedName>
        <fullName evidence="2">RBR-type E3 ubiquitin transferase</fullName>
        <ecNumber evidence="2">2.3.2.31</ecNumber>
    </recommendedName>
</protein>
<dbReference type="GO" id="GO:0016567">
    <property type="term" value="P:protein ubiquitination"/>
    <property type="evidence" value="ECO:0007669"/>
    <property type="project" value="InterPro"/>
</dbReference>
<dbReference type="EMBL" id="MU865297">
    <property type="protein sequence ID" value="KAK4230734.1"/>
    <property type="molecule type" value="Genomic_DNA"/>
</dbReference>
<keyword evidence="6 9" id="KW-0863">Zinc-finger</keyword>
<evidence type="ECO:0000313" key="13">
    <source>
        <dbReference type="Proteomes" id="UP001301958"/>
    </source>
</evidence>
<dbReference type="InterPro" id="IPR002867">
    <property type="entry name" value="IBR_dom"/>
</dbReference>
<dbReference type="GO" id="GO:0061630">
    <property type="term" value="F:ubiquitin protein ligase activity"/>
    <property type="evidence" value="ECO:0007669"/>
    <property type="project" value="UniProtKB-EC"/>
</dbReference>
<comment type="catalytic activity">
    <reaction evidence="1">
        <text>[E2 ubiquitin-conjugating enzyme]-S-ubiquitinyl-L-cysteine + [acceptor protein]-L-lysine = [E2 ubiquitin-conjugating enzyme]-L-cysteine + [acceptor protein]-N(6)-ubiquitinyl-L-lysine.</text>
        <dbReference type="EC" id="2.3.2.31"/>
    </reaction>
</comment>
<dbReference type="AlphaFoldDB" id="A0AAN7H765"/>
<keyword evidence="7" id="KW-0833">Ubl conjugation pathway</keyword>
<evidence type="ECO:0000313" key="12">
    <source>
        <dbReference type="EMBL" id="KAK4230734.1"/>
    </source>
</evidence>
<reference evidence="12" key="1">
    <citation type="journal article" date="2023" name="Mol. Phylogenet. Evol.">
        <title>Genome-scale phylogeny and comparative genomics of the fungal order Sordariales.</title>
        <authorList>
            <person name="Hensen N."/>
            <person name="Bonometti L."/>
            <person name="Westerberg I."/>
            <person name="Brannstrom I.O."/>
            <person name="Guillou S."/>
            <person name="Cros-Aarteil S."/>
            <person name="Calhoun S."/>
            <person name="Haridas S."/>
            <person name="Kuo A."/>
            <person name="Mondo S."/>
            <person name="Pangilinan J."/>
            <person name="Riley R."/>
            <person name="LaButti K."/>
            <person name="Andreopoulos B."/>
            <person name="Lipzen A."/>
            <person name="Chen C."/>
            <person name="Yan M."/>
            <person name="Daum C."/>
            <person name="Ng V."/>
            <person name="Clum A."/>
            <person name="Steindorff A."/>
            <person name="Ohm R.A."/>
            <person name="Martin F."/>
            <person name="Silar P."/>
            <person name="Natvig D.O."/>
            <person name="Lalanne C."/>
            <person name="Gautier V."/>
            <person name="Ament-Velasquez S.L."/>
            <person name="Kruys A."/>
            <person name="Hutchinson M.I."/>
            <person name="Powell A.J."/>
            <person name="Barry K."/>
            <person name="Miller A.N."/>
            <person name="Grigoriev I.V."/>
            <person name="Debuchy R."/>
            <person name="Gladieux P."/>
            <person name="Hiltunen Thoren M."/>
            <person name="Johannesson H."/>
        </authorList>
    </citation>
    <scope>NUCLEOTIDE SEQUENCE</scope>
    <source>
        <strain evidence="12">CBS 990.96</strain>
    </source>
</reference>
<dbReference type="InterPro" id="IPR044066">
    <property type="entry name" value="TRIAD_supradom"/>
</dbReference>
<reference evidence="12" key="2">
    <citation type="submission" date="2023-05" db="EMBL/GenBank/DDBJ databases">
        <authorList>
            <consortium name="Lawrence Berkeley National Laboratory"/>
            <person name="Steindorff A."/>
            <person name="Hensen N."/>
            <person name="Bonometti L."/>
            <person name="Westerberg I."/>
            <person name="Brannstrom I.O."/>
            <person name="Guillou S."/>
            <person name="Cros-Aarteil S."/>
            <person name="Calhoun S."/>
            <person name="Haridas S."/>
            <person name="Kuo A."/>
            <person name="Mondo S."/>
            <person name="Pangilinan J."/>
            <person name="Riley R."/>
            <person name="Labutti K."/>
            <person name="Andreopoulos B."/>
            <person name="Lipzen A."/>
            <person name="Chen C."/>
            <person name="Yanf M."/>
            <person name="Daum C."/>
            <person name="Ng V."/>
            <person name="Clum A."/>
            <person name="Ohm R."/>
            <person name="Martin F."/>
            <person name="Silar P."/>
            <person name="Natvig D."/>
            <person name="Lalanne C."/>
            <person name="Gautier V."/>
            <person name="Ament-Velasquez S.L."/>
            <person name="Kruys A."/>
            <person name="Hutchinson M.I."/>
            <person name="Powell A.J."/>
            <person name="Barry K."/>
            <person name="Miller A.N."/>
            <person name="Grigoriev I.V."/>
            <person name="Debuchy R."/>
            <person name="Gladieux P."/>
            <person name="Thoren M.H."/>
            <person name="Johannesson H."/>
        </authorList>
    </citation>
    <scope>NUCLEOTIDE SEQUENCE</scope>
    <source>
        <strain evidence="12">CBS 990.96</strain>
    </source>
</reference>
<gene>
    <name evidence="12" type="ORF">QBC38DRAFT_468680</name>
</gene>
<evidence type="ECO:0000259" key="11">
    <source>
        <dbReference type="PROSITE" id="PS51873"/>
    </source>
</evidence>
<evidence type="ECO:0000256" key="2">
    <source>
        <dbReference type="ARBA" id="ARBA00012251"/>
    </source>
</evidence>
<name>A0AAN7H765_9PEZI</name>
<dbReference type="Gene3D" id="1.20.120.1750">
    <property type="match status" value="1"/>
</dbReference>
<dbReference type="PROSITE" id="PS50089">
    <property type="entry name" value="ZF_RING_2"/>
    <property type="match status" value="1"/>
</dbReference>
<keyword evidence="8" id="KW-0862">Zinc</keyword>
<dbReference type="InterPro" id="IPR031127">
    <property type="entry name" value="E3_UB_ligase_RBR"/>
</dbReference>
<feature type="domain" description="RING-type" evidence="11">
    <location>
        <begin position="3"/>
        <end position="218"/>
    </location>
</feature>
<organism evidence="12 13">
    <name type="scientific">Podospora fimiseda</name>
    <dbReference type="NCBI Taxonomy" id="252190"/>
    <lineage>
        <taxon>Eukaryota</taxon>
        <taxon>Fungi</taxon>
        <taxon>Dikarya</taxon>
        <taxon>Ascomycota</taxon>
        <taxon>Pezizomycotina</taxon>
        <taxon>Sordariomycetes</taxon>
        <taxon>Sordariomycetidae</taxon>
        <taxon>Sordariales</taxon>
        <taxon>Podosporaceae</taxon>
        <taxon>Podospora</taxon>
    </lineage>
</organism>
<keyword evidence="13" id="KW-1185">Reference proteome</keyword>
<dbReference type="Pfam" id="PF01485">
    <property type="entry name" value="IBR"/>
    <property type="match status" value="2"/>
</dbReference>
<dbReference type="EC" id="2.3.2.31" evidence="2"/>
<dbReference type="PROSITE" id="PS51873">
    <property type="entry name" value="TRIAD"/>
    <property type="match status" value="1"/>
</dbReference>
<evidence type="ECO:0000256" key="1">
    <source>
        <dbReference type="ARBA" id="ARBA00001798"/>
    </source>
</evidence>
<keyword evidence="3" id="KW-0808">Transferase</keyword>
<evidence type="ECO:0000256" key="4">
    <source>
        <dbReference type="ARBA" id="ARBA00022723"/>
    </source>
</evidence>
<dbReference type="Proteomes" id="UP001301958">
    <property type="component" value="Unassembled WGS sequence"/>
</dbReference>
<evidence type="ECO:0000259" key="10">
    <source>
        <dbReference type="PROSITE" id="PS50089"/>
    </source>
</evidence>
<dbReference type="SUPFAM" id="SSF57850">
    <property type="entry name" value="RING/U-box"/>
    <property type="match status" value="2"/>
</dbReference>
<evidence type="ECO:0000256" key="5">
    <source>
        <dbReference type="ARBA" id="ARBA00022737"/>
    </source>
</evidence>
<dbReference type="CDD" id="cd22584">
    <property type="entry name" value="Rcat_RBR_unk"/>
    <property type="match status" value="1"/>
</dbReference>
<evidence type="ECO:0000256" key="7">
    <source>
        <dbReference type="ARBA" id="ARBA00022786"/>
    </source>
</evidence>
<dbReference type="GO" id="GO:0008270">
    <property type="term" value="F:zinc ion binding"/>
    <property type="evidence" value="ECO:0007669"/>
    <property type="project" value="UniProtKB-KW"/>
</dbReference>
<keyword evidence="4" id="KW-0479">Metal-binding</keyword>
<evidence type="ECO:0000256" key="9">
    <source>
        <dbReference type="PROSITE-ProRule" id="PRU00175"/>
    </source>
</evidence>
<feature type="domain" description="RING-type" evidence="10">
    <location>
        <begin position="7"/>
        <end position="49"/>
    </location>
</feature>
<dbReference type="PANTHER" id="PTHR11685">
    <property type="entry name" value="RBR FAMILY RING FINGER AND IBR DOMAIN-CONTAINING"/>
    <property type="match status" value="1"/>
</dbReference>
<evidence type="ECO:0000256" key="8">
    <source>
        <dbReference type="ARBA" id="ARBA00022833"/>
    </source>
</evidence>
<evidence type="ECO:0000256" key="3">
    <source>
        <dbReference type="ARBA" id="ARBA00022679"/>
    </source>
</evidence>
<sequence length="218" mass="25386">MLEEIYCVLCQETKTSTYYGYNTLDCGHQHCVQCLRRYYNLYTQNPICNPLRCCSPTNRIPLPYLRRKLHPFSSYQAAEYRSKLAEHDARVKIYCSYRECSAFIPESLRQSRLNESKVQTAKCRKCNRITCLVCHEPSHPNLPCLDKAAAQKYHGEVDQEKFDRLATKKGWKPCPNCKSWTEKTEGCNQMTCPCGAHWCYRCGHTRSGGLFENHQCQM</sequence>